<keyword evidence="3" id="KW-1185">Reference proteome</keyword>
<dbReference type="Proteomes" id="UP000271374">
    <property type="component" value="Unassembled WGS sequence"/>
</dbReference>
<dbReference type="OrthoDB" id="8479025at2"/>
<protein>
    <recommendedName>
        <fullName evidence="1">DUF2268 domain-containing protein</fullName>
    </recommendedName>
</protein>
<dbReference type="AlphaFoldDB" id="A0A3S0KFT5"/>
<accession>A0A3S0KFT5</accession>
<feature type="domain" description="DUF2268" evidence="1">
    <location>
        <begin position="137"/>
        <end position="266"/>
    </location>
</feature>
<sequence length="283" mass="32657">MDSVEVINLVPKFLDFYRRSNRFEIDHEKRWLLWKEHYNFAAVPPGEDGTVLARRLLDDAWEEYAERLPFLMTWEPKQKKIEYYLSKVKSMLGHDQPIHLVVIYYVGGFENNPFVAPFDAERFALCLPIENGESDIFLSHELTHIVHSHTANLTGEWERTIASTILQEGLAIHVSKFLVLGEPDESYIEHKMGWLKSCKENKAAIIKGILPFLDDSSSETVSMFTFGDGTTDTEREAYFVGWEIVQSLLENGVTFKEIANIKEKDIPNFIREILPLLLDSTSK</sequence>
<gene>
    <name evidence="2" type="ORF">EKG37_14880</name>
</gene>
<comment type="caution">
    <text evidence="2">The sequence shown here is derived from an EMBL/GenBank/DDBJ whole genome shotgun (WGS) entry which is preliminary data.</text>
</comment>
<reference evidence="2 3" key="1">
    <citation type="submission" date="2018-12" db="EMBL/GenBank/DDBJ databases">
        <title>Bacillus yapensis draft genome sequence.</title>
        <authorList>
            <person name="Yu L."/>
            <person name="Xu X."/>
            <person name="Tang X."/>
        </authorList>
    </citation>
    <scope>NUCLEOTIDE SEQUENCE [LARGE SCALE GENOMIC DNA]</scope>
    <source>
        <strain evidence="2 3">XXST-01</strain>
    </source>
</reference>
<dbReference type="EMBL" id="RXNT01000012">
    <property type="protein sequence ID" value="RTR29575.1"/>
    <property type="molecule type" value="Genomic_DNA"/>
</dbReference>
<evidence type="ECO:0000259" key="1">
    <source>
        <dbReference type="Pfam" id="PF10026"/>
    </source>
</evidence>
<name>A0A3S0KFT5_9BACI</name>
<organism evidence="2 3">
    <name type="scientific">Bacillus yapensis</name>
    <dbReference type="NCBI Taxonomy" id="2492960"/>
    <lineage>
        <taxon>Bacteria</taxon>
        <taxon>Bacillati</taxon>
        <taxon>Bacillota</taxon>
        <taxon>Bacilli</taxon>
        <taxon>Bacillales</taxon>
        <taxon>Bacillaceae</taxon>
        <taxon>Bacillus</taxon>
    </lineage>
</organism>
<evidence type="ECO:0000313" key="3">
    <source>
        <dbReference type="Proteomes" id="UP000271374"/>
    </source>
</evidence>
<dbReference type="Pfam" id="PF10026">
    <property type="entry name" value="DUF2268"/>
    <property type="match status" value="1"/>
</dbReference>
<dbReference type="InterPro" id="IPR018728">
    <property type="entry name" value="DUF2268"/>
</dbReference>
<evidence type="ECO:0000313" key="2">
    <source>
        <dbReference type="EMBL" id="RTR29575.1"/>
    </source>
</evidence>
<proteinExistence type="predicted"/>